<name>A0A3B7R2W2_9BACT</name>
<accession>A0A3B7R2W2</accession>
<dbReference type="Proteomes" id="UP000262802">
    <property type="component" value="Chromosome"/>
</dbReference>
<sequence length="378" mass="38882">MTIFNDTEAAYTAVRASVNRDALTNNAQLATATDTDGSIVSATVSSGSLPSGTALSSAGSFQVSNVNQLVNGNYSFAVTTVDATGGRSISSIGINLFETEAVYAVAPTPSFSTAYANGQSLATVSDTDGTIANAAANSPLPSGVALNATTGQFTVSDRNLLVAGSYPVTVTTNDNTGGITQQVVTIVIRNNPVLPVTLVSFTAQAVGQDVKLAWVTAQESKNSHFVVERSFDGKTYQAVGQVKGQGTKTTATTYAFVDAKAAAKAASSVAYYRLRQVDTDGTEAFSGVQIVTLPFATATIAVYPNPATSSQDAQLDLTAAAAGSYQVMITDLAGHVVRAYQLQSGNKHALGLTSLPSGTYLVQVKGNSSALTTRVVKQ</sequence>
<protein>
    <submittedName>
        <fullName evidence="2">T9SS C-terminal target domain-containing protein</fullName>
    </submittedName>
</protein>
<dbReference type="OrthoDB" id="642696at2"/>
<dbReference type="EMBL" id="CP032317">
    <property type="protein sequence ID" value="AYA38414.1"/>
    <property type="molecule type" value="Genomic_DNA"/>
</dbReference>
<proteinExistence type="predicted"/>
<dbReference type="InterPro" id="IPR026444">
    <property type="entry name" value="Secre_tail"/>
</dbReference>
<evidence type="ECO:0000313" key="2">
    <source>
        <dbReference type="EMBL" id="AYA38414.1"/>
    </source>
</evidence>
<dbReference type="Pfam" id="PF18962">
    <property type="entry name" value="Por_Secre_tail"/>
    <property type="match status" value="1"/>
</dbReference>
<dbReference type="KEGG" id="hyh:D3Y59_15985"/>
<organism evidence="2 3">
    <name type="scientific">Hymenobacter oligotrophus</name>
    <dbReference type="NCBI Taxonomy" id="2319843"/>
    <lineage>
        <taxon>Bacteria</taxon>
        <taxon>Pseudomonadati</taxon>
        <taxon>Bacteroidota</taxon>
        <taxon>Cytophagia</taxon>
        <taxon>Cytophagales</taxon>
        <taxon>Hymenobacteraceae</taxon>
        <taxon>Hymenobacter</taxon>
    </lineage>
</organism>
<dbReference type="AlphaFoldDB" id="A0A3B7R2W2"/>
<dbReference type="Pfam" id="PF05345">
    <property type="entry name" value="He_PIG"/>
    <property type="match status" value="1"/>
</dbReference>
<keyword evidence="3" id="KW-1185">Reference proteome</keyword>
<dbReference type="InterPro" id="IPR013783">
    <property type="entry name" value="Ig-like_fold"/>
</dbReference>
<dbReference type="NCBIfam" id="TIGR04183">
    <property type="entry name" value="Por_Secre_tail"/>
    <property type="match status" value="1"/>
</dbReference>
<feature type="domain" description="Secretion system C-terminal sorting" evidence="1">
    <location>
        <begin position="302"/>
        <end position="375"/>
    </location>
</feature>
<gene>
    <name evidence="2" type="ORF">D3Y59_15985</name>
</gene>
<evidence type="ECO:0000259" key="1">
    <source>
        <dbReference type="Pfam" id="PF18962"/>
    </source>
</evidence>
<evidence type="ECO:0000313" key="3">
    <source>
        <dbReference type="Proteomes" id="UP000262802"/>
    </source>
</evidence>
<reference evidence="2 3" key="1">
    <citation type="submission" date="2018-09" db="EMBL/GenBank/DDBJ databases">
        <title>Hymenobacter medium sp. nov., isolated from R2A medium.</title>
        <authorList>
            <person name="Yingchao G."/>
        </authorList>
    </citation>
    <scope>NUCLEOTIDE SEQUENCE [LARGE SCALE GENOMIC DNA]</scope>
    <source>
        <strain evidence="3">sh-6</strain>
    </source>
</reference>
<dbReference type="Gene3D" id="2.60.40.10">
    <property type="entry name" value="Immunoglobulins"/>
    <property type="match status" value="1"/>
</dbReference>